<feature type="compositionally biased region" description="Low complexity" evidence="1">
    <location>
        <begin position="579"/>
        <end position="590"/>
    </location>
</feature>
<dbReference type="InterPro" id="IPR046362">
    <property type="entry name" value="Zw10/DSL1_C_sf"/>
</dbReference>
<dbReference type="GO" id="GO:1990423">
    <property type="term" value="C:RZZ complex"/>
    <property type="evidence" value="ECO:0007669"/>
    <property type="project" value="TreeGrafter"/>
</dbReference>
<evidence type="ECO:0000256" key="1">
    <source>
        <dbReference type="SAM" id="MobiDB-lite"/>
    </source>
</evidence>
<feature type="domain" description="ZW10 C-terminal helical" evidence="2">
    <location>
        <begin position="759"/>
        <end position="898"/>
    </location>
</feature>
<dbReference type="GO" id="GO:0007094">
    <property type="term" value="P:mitotic spindle assembly checkpoint signaling"/>
    <property type="evidence" value="ECO:0007669"/>
    <property type="project" value="TreeGrafter"/>
</dbReference>
<feature type="compositionally biased region" description="Low complexity" evidence="1">
    <location>
        <begin position="456"/>
        <end position="474"/>
    </location>
</feature>
<dbReference type="Pfam" id="PF22766">
    <property type="entry name" value="ZW10_C2"/>
    <property type="match status" value="1"/>
</dbReference>
<proteinExistence type="predicted"/>
<feature type="compositionally biased region" description="Pro residues" evidence="1">
    <location>
        <begin position="539"/>
        <end position="554"/>
    </location>
</feature>
<dbReference type="Proteomes" id="UP000054144">
    <property type="component" value="Unassembled WGS sequence"/>
</dbReference>
<sequence length="908" mass="98536">MAFPVPAHLPRMADPHDVTSSILAKIDEATTDSLNSAQARSWMNELEKTIRETQDSIHERIHSNIPTFERQRDSALALQARLQSLSQKVKDLDAAVSDPGSGFVSTLLSTLHEHAALARTHATASARWAALEQVSNIRTQLATFISMVSEGRLVDAVSVGDALDALFDSTPEYLRGAEVIKDMEHVTTQSRARLEEQLSLAYSRCALQYFVLSSVFVLTSILATTSSALVLRLADVIRVLSFASLQEHLNVMRRDVTRLLERVLAQNVPSEPVFVVCTAEVVSMPASEGMVPQAEAEQAVLTLQPVQIPESAPITFSPAILQRTVSDGLLRHLLVPHLPGASEDLPAFLQLVRNAVYLEDKCMLLAQGKTSLNGITGTHEREDAPGPVRAWAKGVGGHYERRRREFLISEALSLSTSPVDETGWGFDDDGSADDAWGLDDETAVVAEEGAKGGTQDVSVDPDTSPSSKTASSLSEDAWGLDDDMDVETPPDTVENPASAKKQKDDGDAWAWEDGGKHGSANGDEDEHAWDDPWADEPAPKPSTPPPATPAPAPAPAKQTRLEKLAAKARQKSANGTAVSATASPATTHSPHLSRSLCTVSGRLRLILQLVSRVLAEGVAFANGAIDVNIVSLAEADATRKQGTIILQTASAVLDVFRAVYPTTLGLKADNVKCMQYSNDCLYMAAKVPQMLKSSGELPAAVGERMLESARRLGVVGESWYWDTIRTQGQAVNDMVGQMAAQLSVTADQETFDACEAMTNEVLQHIRQVARPWKGVLLKQKYYTAIGHVVDEAVLRLMDDILALPDIPEVESHRISELCRILKALESLFVDEDGSLVVAYVASWLKFSYLSELLEASMADITYLFEEGALVDFETDELVRLVRALFADTPLRANTIQTIEQGRPPPPVL</sequence>
<dbReference type="OrthoDB" id="534815at2759"/>
<name>A0A0D7AJB6_9AGAR</name>
<dbReference type="InterPro" id="IPR055148">
    <property type="entry name" value="ZW10_C_2"/>
</dbReference>
<feature type="compositionally biased region" description="Acidic residues" evidence="1">
    <location>
        <begin position="478"/>
        <end position="488"/>
    </location>
</feature>
<dbReference type="PANTHER" id="PTHR12205">
    <property type="entry name" value="CENTROMERE/KINETOCHORE PROTEIN ZW10"/>
    <property type="match status" value="1"/>
</dbReference>
<evidence type="ECO:0000313" key="4">
    <source>
        <dbReference type="Proteomes" id="UP000054144"/>
    </source>
</evidence>
<protein>
    <recommendedName>
        <fullName evidence="2">ZW10 C-terminal helical domain-containing protein</fullName>
    </recommendedName>
</protein>
<organism evidence="3 4">
    <name type="scientific">Fistulina hepatica ATCC 64428</name>
    <dbReference type="NCBI Taxonomy" id="1128425"/>
    <lineage>
        <taxon>Eukaryota</taxon>
        <taxon>Fungi</taxon>
        <taxon>Dikarya</taxon>
        <taxon>Basidiomycota</taxon>
        <taxon>Agaricomycotina</taxon>
        <taxon>Agaricomycetes</taxon>
        <taxon>Agaricomycetidae</taxon>
        <taxon>Agaricales</taxon>
        <taxon>Fistulinaceae</taxon>
        <taxon>Fistulina</taxon>
    </lineage>
</organism>
<dbReference type="GO" id="GO:0006888">
    <property type="term" value="P:endoplasmic reticulum to Golgi vesicle-mediated transport"/>
    <property type="evidence" value="ECO:0007669"/>
    <property type="project" value="TreeGrafter"/>
</dbReference>
<accession>A0A0D7AJB6</accession>
<keyword evidence="4" id="KW-1185">Reference proteome</keyword>
<evidence type="ECO:0000259" key="2">
    <source>
        <dbReference type="Pfam" id="PF22766"/>
    </source>
</evidence>
<dbReference type="EMBL" id="KN881647">
    <property type="protein sequence ID" value="KIY51849.1"/>
    <property type="molecule type" value="Genomic_DNA"/>
</dbReference>
<feature type="compositionally biased region" description="Acidic residues" evidence="1">
    <location>
        <begin position="522"/>
        <end position="534"/>
    </location>
</feature>
<evidence type="ECO:0000313" key="3">
    <source>
        <dbReference type="EMBL" id="KIY51849.1"/>
    </source>
</evidence>
<gene>
    <name evidence="3" type="ORF">FISHEDRAFT_36158</name>
</gene>
<feature type="region of interest" description="Disordered" evidence="1">
    <location>
        <begin position="448"/>
        <end position="592"/>
    </location>
</feature>
<reference evidence="3 4" key="1">
    <citation type="journal article" date="2015" name="Fungal Genet. Biol.">
        <title>Evolution of novel wood decay mechanisms in Agaricales revealed by the genome sequences of Fistulina hepatica and Cylindrobasidium torrendii.</title>
        <authorList>
            <person name="Floudas D."/>
            <person name="Held B.W."/>
            <person name="Riley R."/>
            <person name="Nagy L.G."/>
            <person name="Koehler G."/>
            <person name="Ransdell A.S."/>
            <person name="Younus H."/>
            <person name="Chow J."/>
            <person name="Chiniquy J."/>
            <person name="Lipzen A."/>
            <person name="Tritt A."/>
            <person name="Sun H."/>
            <person name="Haridas S."/>
            <person name="LaButti K."/>
            <person name="Ohm R.A."/>
            <person name="Kues U."/>
            <person name="Blanchette R.A."/>
            <person name="Grigoriev I.V."/>
            <person name="Minto R.E."/>
            <person name="Hibbett D.S."/>
        </authorList>
    </citation>
    <scope>NUCLEOTIDE SEQUENCE [LARGE SCALE GENOMIC DNA]</scope>
    <source>
        <strain evidence="3 4">ATCC 64428</strain>
    </source>
</reference>
<dbReference type="GO" id="GO:0005737">
    <property type="term" value="C:cytoplasm"/>
    <property type="evidence" value="ECO:0007669"/>
    <property type="project" value="GOC"/>
</dbReference>
<dbReference type="PANTHER" id="PTHR12205:SF0">
    <property type="entry name" value="CENTROMERE_KINETOCHORE PROTEIN ZW10 HOMOLOG"/>
    <property type="match status" value="1"/>
</dbReference>
<dbReference type="Gene3D" id="1.10.357.150">
    <property type="match status" value="1"/>
</dbReference>
<dbReference type="AlphaFoldDB" id="A0A0D7AJB6"/>